<keyword evidence="1" id="KW-0732">Signal</keyword>
<keyword evidence="3" id="KW-1185">Reference proteome</keyword>
<proteinExistence type="predicted"/>
<evidence type="ECO:0000313" key="3">
    <source>
        <dbReference type="Proteomes" id="UP000031623"/>
    </source>
</evidence>
<dbReference type="KEGG" id="tig:THII_2148"/>
<sequence>MFIKNHVLLPLCLLILSISNSTVLAISCTTTQTKTTCRIDCDVGTASLVCGNNKCTGGCKDLSKMMRKITLPGAAPNAEISHEKKDNRNVIETRPVERSAVDKSSSMPDPKWSKMFNLSGLVTDIYINNDGNIGVDQIINFLKENKDFISEEDKKYYGDIIFPDLKKEISAISDDDWKVIEKSFSGLTKKQIMNRKNEDLLIEDIRTRIKPISPK</sequence>
<dbReference type="Proteomes" id="UP000031623">
    <property type="component" value="Chromosome"/>
</dbReference>
<dbReference type="AlphaFoldDB" id="A0A090AMH0"/>
<dbReference type="EMBL" id="AP014633">
    <property type="protein sequence ID" value="BAP56445.1"/>
    <property type="molecule type" value="Genomic_DNA"/>
</dbReference>
<dbReference type="STRING" id="40754.THII_2148"/>
<protein>
    <recommendedName>
        <fullName evidence="4">Lipoprotein</fullName>
    </recommendedName>
</protein>
<organism evidence="2 3">
    <name type="scientific">Thioploca ingrica</name>
    <dbReference type="NCBI Taxonomy" id="40754"/>
    <lineage>
        <taxon>Bacteria</taxon>
        <taxon>Pseudomonadati</taxon>
        <taxon>Pseudomonadota</taxon>
        <taxon>Gammaproteobacteria</taxon>
        <taxon>Thiotrichales</taxon>
        <taxon>Thiotrichaceae</taxon>
        <taxon>Thioploca</taxon>
    </lineage>
</organism>
<name>A0A090AMH0_9GAMM</name>
<evidence type="ECO:0000313" key="2">
    <source>
        <dbReference type="EMBL" id="BAP56445.1"/>
    </source>
</evidence>
<feature type="signal peptide" evidence="1">
    <location>
        <begin position="1"/>
        <end position="25"/>
    </location>
</feature>
<reference evidence="2 3" key="1">
    <citation type="journal article" date="2014" name="ISME J.">
        <title>Ecophysiology of Thioploca ingrica as revealed by the complete genome sequence supplemented with proteomic evidence.</title>
        <authorList>
            <person name="Kojima H."/>
            <person name="Ogura Y."/>
            <person name="Yamamoto N."/>
            <person name="Togashi T."/>
            <person name="Mori H."/>
            <person name="Watanabe T."/>
            <person name="Nemoto F."/>
            <person name="Kurokawa K."/>
            <person name="Hayashi T."/>
            <person name="Fukui M."/>
        </authorList>
    </citation>
    <scope>NUCLEOTIDE SEQUENCE [LARGE SCALE GENOMIC DNA]</scope>
</reference>
<feature type="chain" id="PRO_5001852845" description="Lipoprotein" evidence="1">
    <location>
        <begin position="26"/>
        <end position="215"/>
    </location>
</feature>
<dbReference type="HOGENOM" id="CLU_1282721_0_0_6"/>
<evidence type="ECO:0008006" key="4">
    <source>
        <dbReference type="Google" id="ProtNLM"/>
    </source>
</evidence>
<evidence type="ECO:0000256" key="1">
    <source>
        <dbReference type="SAM" id="SignalP"/>
    </source>
</evidence>
<gene>
    <name evidence="2" type="ORF">THII_2148</name>
</gene>
<accession>A0A090AMH0</accession>
<dbReference type="PROSITE" id="PS51257">
    <property type="entry name" value="PROKAR_LIPOPROTEIN"/>
    <property type="match status" value="1"/>
</dbReference>